<dbReference type="PROSITE" id="PS00211">
    <property type="entry name" value="ABC_TRANSPORTER_1"/>
    <property type="match status" value="1"/>
</dbReference>
<dbReference type="PANTHER" id="PTHR42781">
    <property type="entry name" value="SPERMIDINE/PUTRESCINE IMPORT ATP-BINDING PROTEIN POTA"/>
    <property type="match status" value="1"/>
</dbReference>
<evidence type="ECO:0000259" key="5">
    <source>
        <dbReference type="PROSITE" id="PS50893"/>
    </source>
</evidence>
<dbReference type="EMBL" id="RZNB01000001">
    <property type="protein sequence ID" value="RWZ52892.1"/>
    <property type="molecule type" value="Genomic_DNA"/>
</dbReference>
<dbReference type="PROSITE" id="PS50893">
    <property type="entry name" value="ABC_TRANSPORTER_2"/>
    <property type="match status" value="1"/>
</dbReference>
<accession>A0A444PYC0</accession>
<dbReference type="InterPro" id="IPR003439">
    <property type="entry name" value="ABC_transporter-like_ATP-bd"/>
</dbReference>
<name>A0A444PYC0_9MICO</name>
<dbReference type="AlphaFoldDB" id="A0A444PYC0"/>
<evidence type="ECO:0000256" key="4">
    <source>
        <dbReference type="SAM" id="MobiDB-lite"/>
    </source>
</evidence>
<feature type="region of interest" description="Disordered" evidence="4">
    <location>
        <begin position="367"/>
        <end position="386"/>
    </location>
</feature>
<dbReference type="Proteomes" id="UP000288547">
    <property type="component" value="Unassembled WGS sequence"/>
</dbReference>
<protein>
    <submittedName>
        <fullName evidence="6">ABC transporter ATP-binding protein</fullName>
    </submittedName>
</protein>
<dbReference type="OrthoDB" id="9802264at2"/>
<evidence type="ECO:0000256" key="2">
    <source>
        <dbReference type="ARBA" id="ARBA00022741"/>
    </source>
</evidence>
<feature type="compositionally biased region" description="Low complexity" evidence="4">
    <location>
        <begin position="367"/>
        <end position="378"/>
    </location>
</feature>
<dbReference type="Gene3D" id="3.40.50.300">
    <property type="entry name" value="P-loop containing nucleotide triphosphate hydrolases"/>
    <property type="match status" value="1"/>
</dbReference>
<sequence length="386" mass="41414">MSPTATDRAPGAALDVRSITKRYGDTPAVDAVSLDIRAGEFVTLLGASGSGKTTLLRIIAGFADADEGSLLVDGQELRSVPVHRRDIGMVFQNYALFPHLNVEQNVAYPLRMRGMRGPERRRRVAEALEAVHLPTFGRRRITELSGGQQQRVALARAIVSRPRLLLMDEPLGALDRNLRDALQLEISRLSRELGLTVVNVTHDQEEALTMSDRIALLDRGRLVQFATPDDLYHRPVDDTAAAFVGESNLFRGSVRDDGTLDGADGVVFSPPSLVDGSAVGSGRVAVMVRPSLVRITAVGSAPEAHSRVDGRVSGIVYAGDSRKIIVTTASGTELIAREDAARPLDVSVEQPVTLHWDARSSIVTRLAAGSAGATAPAPETRRTARA</sequence>
<evidence type="ECO:0000256" key="3">
    <source>
        <dbReference type="ARBA" id="ARBA00022840"/>
    </source>
</evidence>
<dbReference type="Pfam" id="PF00005">
    <property type="entry name" value="ABC_tran"/>
    <property type="match status" value="1"/>
</dbReference>
<dbReference type="SUPFAM" id="SSF50331">
    <property type="entry name" value="MOP-like"/>
    <property type="match status" value="1"/>
</dbReference>
<dbReference type="GO" id="GO:0005524">
    <property type="term" value="F:ATP binding"/>
    <property type="evidence" value="ECO:0007669"/>
    <property type="project" value="UniProtKB-KW"/>
</dbReference>
<dbReference type="InterPro" id="IPR003593">
    <property type="entry name" value="AAA+_ATPase"/>
</dbReference>
<dbReference type="SMART" id="SM00382">
    <property type="entry name" value="AAA"/>
    <property type="match status" value="1"/>
</dbReference>
<organism evidence="6 7">
    <name type="scientific">Labedella phragmitis</name>
    <dbReference type="NCBI Taxonomy" id="2498849"/>
    <lineage>
        <taxon>Bacteria</taxon>
        <taxon>Bacillati</taxon>
        <taxon>Actinomycetota</taxon>
        <taxon>Actinomycetes</taxon>
        <taxon>Micrococcales</taxon>
        <taxon>Microbacteriaceae</taxon>
        <taxon>Labedella</taxon>
    </lineage>
</organism>
<dbReference type="FunFam" id="3.40.50.300:FF:000133">
    <property type="entry name" value="Spermidine/putrescine import ATP-binding protein PotA"/>
    <property type="match status" value="1"/>
</dbReference>
<dbReference type="SUPFAM" id="SSF52540">
    <property type="entry name" value="P-loop containing nucleoside triphosphate hydrolases"/>
    <property type="match status" value="1"/>
</dbReference>
<dbReference type="PANTHER" id="PTHR42781:SF4">
    <property type="entry name" value="SPERMIDINE_PUTRESCINE IMPORT ATP-BINDING PROTEIN POTA"/>
    <property type="match status" value="1"/>
</dbReference>
<dbReference type="GO" id="GO:0016887">
    <property type="term" value="F:ATP hydrolysis activity"/>
    <property type="evidence" value="ECO:0007669"/>
    <property type="project" value="InterPro"/>
</dbReference>
<dbReference type="GO" id="GO:0043190">
    <property type="term" value="C:ATP-binding cassette (ABC) transporter complex"/>
    <property type="evidence" value="ECO:0007669"/>
    <property type="project" value="InterPro"/>
</dbReference>
<keyword evidence="2" id="KW-0547">Nucleotide-binding</keyword>
<dbReference type="InterPro" id="IPR008995">
    <property type="entry name" value="Mo/tungstate-bd_C_term_dom"/>
</dbReference>
<dbReference type="GO" id="GO:0022857">
    <property type="term" value="F:transmembrane transporter activity"/>
    <property type="evidence" value="ECO:0007669"/>
    <property type="project" value="InterPro"/>
</dbReference>
<keyword evidence="3 6" id="KW-0067">ATP-binding</keyword>
<evidence type="ECO:0000256" key="1">
    <source>
        <dbReference type="ARBA" id="ARBA00022448"/>
    </source>
</evidence>
<proteinExistence type="predicted"/>
<keyword evidence="7" id="KW-1185">Reference proteome</keyword>
<reference evidence="6 7" key="1">
    <citation type="submission" date="2018-12" db="EMBL/GenBank/DDBJ databases">
        <authorList>
            <person name="Li F."/>
        </authorList>
    </citation>
    <scope>NUCLEOTIDE SEQUENCE [LARGE SCALE GENOMIC DNA]</scope>
    <source>
        <strain evidence="6 7">11W25H-1</strain>
    </source>
</reference>
<dbReference type="Pfam" id="PF08402">
    <property type="entry name" value="TOBE_2"/>
    <property type="match status" value="1"/>
</dbReference>
<feature type="domain" description="ABC transporter" evidence="5">
    <location>
        <begin position="14"/>
        <end position="244"/>
    </location>
</feature>
<keyword evidence="1" id="KW-0813">Transport</keyword>
<dbReference type="InterPro" id="IPR017871">
    <property type="entry name" value="ABC_transporter-like_CS"/>
</dbReference>
<dbReference type="InterPro" id="IPR027417">
    <property type="entry name" value="P-loop_NTPase"/>
</dbReference>
<comment type="caution">
    <text evidence="6">The sequence shown here is derived from an EMBL/GenBank/DDBJ whole genome shotgun (WGS) entry which is preliminary data.</text>
</comment>
<gene>
    <name evidence="6" type="ORF">ELQ90_02850</name>
</gene>
<dbReference type="InterPro" id="IPR050093">
    <property type="entry name" value="ABC_SmlMolc_Importer"/>
</dbReference>
<evidence type="ECO:0000313" key="7">
    <source>
        <dbReference type="Proteomes" id="UP000288547"/>
    </source>
</evidence>
<dbReference type="RefSeq" id="WP_128493735.1">
    <property type="nucleotide sequence ID" value="NZ_RZNB01000001.1"/>
</dbReference>
<evidence type="ECO:0000313" key="6">
    <source>
        <dbReference type="EMBL" id="RWZ52892.1"/>
    </source>
</evidence>
<dbReference type="InterPro" id="IPR013611">
    <property type="entry name" value="Transp-assoc_OB_typ2"/>
</dbReference>